<dbReference type="InterPro" id="IPR000700">
    <property type="entry name" value="PAS-assoc_C"/>
</dbReference>
<evidence type="ECO:0000259" key="7">
    <source>
        <dbReference type="PROSITE" id="PS50109"/>
    </source>
</evidence>
<dbReference type="AlphaFoldDB" id="A0A2X1B0J8"/>
<evidence type="ECO:0000259" key="8">
    <source>
        <dbReference type="PROSITE" id="PS50110"/>
    </source>
</evidence>
<feature type="domain" description="Histidine kinase" evidence="7">
    <location>
        <begin position="578"/>
        <end position="798"/>
    </location>
</feature>
<dbReference type="InterPro" id="IPR011006">
    <property type="entry name" value="CheY-like_superfamily"/>
</dbReference>
<name>A0A2X1B0J8_BREDI</name>
<dbReference type="SUPFAM" id="SSF55781">
    <property type="entry name" value="GAF domain-like"/>
    <property type="match status" value="1"/>
</dbReference>
<dbReference type="CDD" id="cd00130">
    <property type="entry name" value="PAS"/>
    <property type="match status" value="1"/>
</dbReference>
<dbReference type="Pfam" id="PF08448">
    <property type="entry name" value="PAS_4"/>
    <property type="match status" value="1"/>
</dbReference>
<dbReference type="PRINTS" id="PR00344">
    <property type="entry name" value="BCTRLSENSOR"/>
</dbReference>
<dbReference type="SUPFAM" id="SSF55785">
    <property type="entry name" value="PYP-like sensor domain (PAS domain)"/>
    <property type="match status" value="3"/>
</dbReference>
<dbReference type="InterPro" id="IPR000014">
    <property type="entry name" value="PAS"/>
</dbReference>
<dbReference type="InterPro" id="IPR013656">
    <property type="entry name" value="PAS_4"/>
</dbReference>
<dbReference type="SMART" id="SM00388">
    <property type="entry name" value="HisKA"/>
    <property type="match status" value="1"/>
</dbReference>
<dbReference type="SUPFAM" id="SSF55874">
    <property type="entry name" value="ATPase domain of HSP90 chaperone/DNA topoisomerase II/histidine kinase"/>
    <property type="match status" value="1"/>
</dbReference>
<dbReference type="Pfam" id="PF08447">
    <property type="entry name" value="PAS_3"/>
    <property type="match status" value="1"/>
</dbReference>
<dbReference type="SMART" id="SM00086">
    <property type="entry name" value="PAC"/>
    <property type="match status" value="2"/>
</dbReference>
<dbReference type="RefSeq" id="WP_128115718.1">
    <property type="nucleotide sequence ID" value="NZ_UAQM01000011.1"/>
</dbReference>
<dbReference type="EMBL" id="UAQM01000011">
    <property type="protein sequence ID" value="SPU44354.1"/>
    <property type="molecule type" value="Genomic_DNA"/>
</dbReference>
<feature type="domain" description="PAC" evidence="10">
    <location>
        <begin position="83"/>
        <end position="135"/>
    </location>
</feature>
<evidence type="ECO:0000256" key="2">
    <source>
        <dbReference type="ARBA" id="ARBA00012438"/>
    </source>
</evidence>
<dbReference type="InterPro" id="IPR001610">
    <property type="entry name" value="PAC"/>
</dbReference>
<sequence>MIQKEGVDPDRGFMVLQQMPGFVAVLAGPKHIFEYVNDAYIVLSGDRNFIGRTVRDAFPEVEGQGFFELLDGVYSTGEPFKAQAQPILLQTREGGQRYVDFLYHPIRDEAGAVSGIFVGGYDVTDSVRDQARLAALEELGRVLRLGDDVEALPYAAAEVLGRALGVSRVGYGTIDDVAETLHVDRDWTAPGVQTLAGTVKLREYGSFIDSLRRGEFISIIDVRLDPRTSDASDALEGRSARSFVNVPVIERGRLVAVLFVNHEAVRQWRPDELALIQEFADRTRAAAERGRGEAALRESENKYRTLFEAVDAGFCVIELKYDDAGQAVDYRMLETNPAFERQTGLVDATGKWVSEIAPGLERHWFDVYGGVGLTGEPVRFENEAVPLSRWYDVHAFRIGSAEDRRVAVLFNDITERRAAEERLQGLNANLREMVAEQVAEREQLWSLSQDMLVRADYRGMMSAVSPAWARVLGWSEHELQSRPYATFVHRDDRAPTLEVIDRMYESREPTRFQNRMKTTDGEYKWVDWIVTPETDADVFVAVGRDLSQAKAREAELEAAQAALRQSQKMEAMGQLTGGVAHDFNNLLTPIIGSLDMLQRRQIGGDREQRLIDGALQSAERAKTLVQRLLAFARRQPLQASAVDLDTLIRGMADLIRSTSGPQVAVEVHVSPDLLAARADANQLEMAVLNLAVNARDAMPGGGTITISADRAEAAGPAPADLPAGDFVRLSVTDTGVGMDEATLKRATEPFFSTKGVGKGTGLGLSMVHGLASQLGGSMVISSRSGMGTRIDLWLPVSAERAEIPSDDVGAVEAAGRTGVALLVDDEPTVRGSTADMLMDLGFEVVEAESAVQALALAQDGQHFDLLLTDHLMPGMTGTELAREVQARWPGRPVLVISGFAEGEGVDEDLPRLTKPFRQAELAQMLAEITTP</sequence>
<dbReference type="EC" id="2.7.13.3" evidence="2"/>
<dbReference type="GO" id="GO:0000155">
    <property type="term" value="F:phosphorelay sensor kinase activity"/>
    <property type="evidence" value="ECO:0007669"/>
    <property type="project" value="InterPro"/>
</dbReference>
<dbReference type="SUPFAM" id="SSF52172">
    <property type="entry name" value="CheY-like"/>
    <property type="match status" value="1"/>
</dbReference>
<dbReference type="PROSITE" id="PS50109">
    <property type="entry name" value="HIS_KIN"/>
    <property type="match status" value="1"/>
</dbReference>
<protein>
    <recommendedName>
        <fullName evidence="2">histidine kinase</fullName>
        <ecNumber evidence="2">2.7.13.3</ecNumber>
    </recommendedName>
</protein>
<dbReference type="InterPro" id="IPR035965">
    <property type="entry name" value="PAS-like_dom_sf"/>
</dbReference>
<evidence type="ECO:0000256" key="5">
    <source>
        <dbReference type="ARBA" id="ARBA00022777"/>
    </source>
</evidence>
<dbReference type="Gene3D" id="3.30.450.40">
    <property type="match status" value="1"/>
</dbReference>
<dbReference type="SMART" id="SM00448">
    <property type="entry name" value="REC"/>
    <property type="match status" value="1"/>
</dbReference>
<dbReference type="Pfam" id="PF13188">
    <property type="entry name" value="PAS_8"/>
    <property type="match status" value="1"/>
</dbReference>
<evidence type="ECO:0000259" key="10">
    <source>
        <dbReference type="PROSITE" id="PS50113"/>
    </source>
</evidence>
<feature type="domain" description="PAS" evidence="9">
    <location>
        <begin position="452"/>
        <end position="507"/>
    </location>
</feature>
<dbReference type="Gene3D" id="3.30.565.10">
    <property type="entry name" value="Histidine kinase-like ATPase, C-terminal domain"/>
    <property type="match status" value="1"/>
</dbReference>
<evidence type="ECO:0000313" key="11">
    <source>
        <dbReference type="EMBL" id="SPU44354.1"/>
    </source>
</evidence>
<reference evidence="11 12" key="1">
    <citation type="submission" date="2018-06" db="EMBL/GenBank/DDBJ databases">
        <authorList>
            <consortium name="Pathogen Informatics"/>
            <person name="Doyle S."/>
        </authorList>
    </citation>
    <scope>NUCLEOTIDE SEQUENCE [LARGE SCALE GENOMIC DNA]</scope>
    <source>
        <strain evidence="11 12">NCTC11165</strain>
    </source>
</reference>
<accession>A0A2X1B0J8</accession>
<dbReference type="InterPro" id="IPR036097">
    <property type="entry name" value="HisK_dim/P_sf"/>
</dbReference>
<dbReference type="PANTHER" id="PTHR43065">
    <property type="entry name" value="SENSOR HISTIDINE KINASE"/>
    <property type="match status" value="1"/>
</dbReference>
<dbReference type="SMART" id="SM00387">
    <property type="entry name" value="HATPase_c"/>
    <property type="match status" value="1"/>
</dbReference>
<evidence type="ECO:0000256" key="4">
    <source>
        <dbReference type="ARBA" id="ARBA00022679"/>
    </source>
</evidence>
<dbReference type="PROSITE" id="PS50112">
    <property type="entry name" value="PAS"/>
    <property type="match status" value="1"/>
</dbReference>
<evidence type="ECO:0000256" key="3">
    <source>
        <dbReference type="ARBA" id="ARBA00022553"/>
    </source>
</evidence>
<dbReference type="NCBIfam" id="TIGR00229">
    <property type="entry name" value="sensory_box"/>
    <property type="match status" value="2"/>
</dbReference>
<dbReference type="InterPro" id="IPR036890">
    <property type="entry name" value="HATPase_C_sf"/>
</dbReference>
<feature type="modified residue" description="4-aspartylphosphate" evidence="6">
    <location>
        <position position="869"/>
    </location>
</feature>
<dbReference type="InterPro" id="IPR003594">
    <property type="entry name" value="HATPase_dom"/>
</dbReference>
<dbReference type="Gene3D" id="1.10.287.130">
    <property type="match status" value="1"/>
</dbReference>
<feature type="domain" description="Response regulatory" evidence="8">
    <location>
        <begin position="819"/>
        <end position="929"/>
    </location>
</feature>
<dbReference type="PROSITE" id="PS50110">
    <property type="entry name" value="RESPONSE_REGULATORY"/>
    <property type="match status" value="1"/>
</dbReference>
<dbReference type="Pfam" id="PF00072">
    <property type="entry name" value="Response_reg"/>
    <property type="match status" value="1"/>
</dbReference>
<dbReference type="InterPro" id="IPR013655">
    <property type="entry name" value="PAS_fold_3"/>
</dbReference>
<dbReference type="PROSITE" id="PS50113">
    <property type="entry name" value="PAC"/>
    <property type="match status" value="1"/>
</dbReference>
<comment type="catalytic activity">
    <reaction evidence="1">
        <text>ATP + protein L-histidine = ADP + protein N-phospho-L-histidine.</text>
        <dbReference type="EC" id="2.7.13.3"/>
    </reaction>
</comment>
<dbReference type="Gene3D" id="3.40.50.2300">
    <property type="match status" value="1"/>
</dbReference>
<dbReference type="PANTHER" id="PTHR43065:SF49">
    <property type="entry name" value="HISTIDINE KINASE"/>
    <property type="match status" value="1"/>
</dbReference>
<gene>
    <name evidence="11" type="ORF">NCTC11165_01757</name>
</gene>
<proteinExistence type="predicted"/>
<dbReference type="Proteomes" id="UP000250358">
    <property type="component" value="Unassembled WGS sequence"/>
</dbReference>
<dbReference type="Pfam" id="PF00512">
    <property type="entry name" value="HisKA"/>
    <property type="match status" value="1"/>
</dbReference>
<keyword evidence="5" id="KW-0418">Kinase</keyword>
<dbReference type="InterPro" id="IPR003018">
    <property type="entry name" value="GAF"/>
</dbReference>
<dbReference type="SMART" id="SM00065">
    <property type="entry name" value="GAF"/>
    <property type="match status" value="1"/>
</dbReference>
<organism evidence="11 12">
    <name type="scientific">Brevundimonas diminuta</name>
    <name type="common">Pseudomonas diminuta</name>
    <dbReference type="NCBI Taxonomy" id="293"/>
    <lineage>
        <taxon>Bacteria</taxon>
        <taxon>Pseudomonadati</taxon>
        <taxon>Pseudomonadota</taxon>
        <taxon>Alphaproteobacteria</taxon>
        <taxon>Caulobacterales</taxon>
        <taxon>Caulobacteraceae</taxon>
        <taxon>Brevundimonas</taxon>
    </lineage>
</organism>
<dbReference type="InterPro" id="IPR003661">
    <property type="entry name" value="HisK_dim/P_dom"/>
</dbReference>
<dbReference type="InterPro" id="IPR004358">
    <property type="entry name" value="Sig_transdc_His_kin-like_C"/>
</dbReference>
<evidence type="ECO:0000256" key="1">
    <source>
        <dbReference type="ARBA" id="ARBA00000085"/>
    </source>
</evidence>
<dbReference type="Gene3D" id="3.30.450.20">
    <property type="entry name" value="PAS domain"/>
    <property type="match status" value="3"/>
</dbReference>
<dbReference type="InterPro" id="IPR005467">
    <property type="entry name" value="His_kinase_dom"/>
</dbReference>
<dbReference type="CDD" id="cd00082">
    <property type="entry name" value="HisKA"/>
    <property type="match status" value="1"/>
</dbReference>
<dbReference type="InterPro" id="IPR001789">
    <property type="entry name" value="Sig_transdc_resp-reg_receiver"/>
</dbReference>
<keyword evidence="3 6" id="KW-0597">Phosphoprotein</keyword>
<dbReference type="InterPro" id="IPR029016">
    <property type="entry name" value="GAF-like_dom_sf"/>
</dbReference>
<evidence type="ECO:0000259" key="9">
    <source>
        <dbReference type="PROSITE" id="PS50112"/>
    </source>
</evidence>
<dbReference type="SUPFAM" id="SSF47384">
    <property type="entry name" value="Homodimeric domain of signal transducing histidine kinase"/>
    <property type="match status" value="1"/>
</dbReference>
<dbReference type="SMART" id="SM00091">
    <property type="entry name" value="PAS"/>
    <property type="match status" value="2"/>
</dbReference>
<dbReference type="Pfam" id="PF01590">
    <property type="entry name" value="GAF"/>
    <property type="match status" value="1"/>
</dbReference>
<dbReference type="Pfam" id="PF02518">
    <property type="entry name" value="HATPase_c"/>
    <property type="match status" value="1"/>
</dbReference>
<evidence type="ECO:0000256" key="6">
    <source>
        <dbReference type="PROSITE-ProRule" id="PRU00169"/>
    </source>
</evidence>
<keyword evidence="4" id="KW-0808">Transferase</keyword>
<evidence type="ECO:0000313" key="12">
    <source>
        <dbReference type="Proteomes" id="UP000250358"/>
    </source>
</evidence>